<evidence type="ECO:0000256" key="2">
    <source>
        <dbReference type="ARBA" id="ARBA00022475"/>
    </source>
</evidence>
<feature type="transmembrane region" description="Helical" evidence="6">
    <location>
        <begin position="302"/>
        <end position="321"/>
    </location>
</feature>
<feature type="transmembrane region" description="Helical" evidence="6">
    <location>
        <begin position="21"/>
        <end position="42"/>
    </location>
</feature>
<dbReference type="RefSeq" id="WP_066617487.1">
    <property type="nucleotide sequence ID" value="NZ_FQXL01000024.1"/>
</dbReference>
<comment type="subcellular location">
    <subcellularLocation>
        <location evidence="1">Cell membrane</location>
        <topology evidence="1">Multi-pass membrane protein</topology>
    </subcellularLocation>
</comment>
<accession>A0A161YR95</accession>
<feature type="transmembrane region" description="Helical" evidence="6">
    <location>
        <begin position="62"/>
        <end position="92"/>
    </location>
</feature>
<evidence type="ECO:0000256" key="4">
    <source>
        <dbReference type="ARBA" id="ARBA00022989"/>
    </source>
</evidence>
<dbReference type="PATRIC" id="fig|1121326.3.peg.464"/>
<dbReference type="GO" id="GO:0005886">
    <property type="term" value="C:plasma membrane"/>
    <property type="evidence" value="ECO:0007669"/>
    <property type="project" value="UniProtKB-SubCell"/>
</dbReference>
<feature type="transmembrane region" description="Helical" evidence="6">
    <location>
        <begin position="224"/>
        <end position="249"/>
    </location>
</feature>
<dbReference type="Proteomes" id="UP000076603">
    <property type="component" value="Unassembled WGS sequence"/>
</dbReference>
<comment type="caution">
    <text evidence="7">The sequence shown here is derived from an EMBL/GenBank/DDBJ whole genome shotgun (WGS) entry which is preliminary data.</text>
</comment>
<dbReference type="GO" id="GO:0022857">
    <property type="term" value="F:transmembrane transporter activity"/>
    <property type="evidence" value="ECO:0007669"/>
    <property type="project" value="InterPro"/>
</dbReference>
<feature type="transmembrane region" description="Helical" evidence="6">
    <location>
        <begin position="104"/>
        <end position="123"/>
    </location>
</feature>
<evidence type="ECO:0000313" key="8">
    <source>
        <dbReference type="Proteomes" id="UP000076603"/>
    </source>
</evidence>
<sequence length="345" mass="36108">MEQTTKKARFDLSTDKSLKSMLSKFGSLLGLLILCVILSFASDQFLTFKNIMNIANQSALNSIISVGMLLTIITAGIDLSVGAMLALSICVMGVLTSKYHVNPFLALLICLSVGAFLGFLNGIMLTKMKLPHPFISTLAMKNVARGLALIVTAASPISGFSKSVQFLGSEKIGSVPVSFILVIVVFIGFHIFLTRTAQGRYIYAVGGNPEAAKLSGVNVPRTLVMVYTISGIMSALCGIVLVGRVNAAFPLAGLDYDADAIAACIIGGASFMGGSGTVWGTLIGAMIMAVLRNGLNLLSVPADYQTVAIGLVIIGAVYVDVLRNQAQKKAKAVPTSNTSAQTTSA</sequence>
<evidence type="ECO:0000256" key="3">
    <source>
        <dbReference type="ARBA" id="ARBA00022692"/>
    </source>
</evidence>
<organism evidence="7 8">
    <name type="scientific">Clostridium magnum DSM 2767</name>
    <dbReference type="NCBI Taxonomy" id="1121326"/>
    <lineage>
        <taxon>Bacteria</taxon>
        <taxon>Bacillati</taxon>
        <taxon>Bacillota</taxon>
        <taxon>Clostridia</taxon>
        <taxon>Eubacteriales</taxon>
        <taxon>Clostridiaceae</taxon>
        <taxon>Clostridium</taxon>
    </lineage>
</organism>
<evidence type="ECO:0000256" key="6">
    <source>
        <dbReference type="SAM" id="Phobius"/>
    </source>
</evidence>
<keyword evidence="8" id="KW-1185">Reference proteome</keyword>
<reference evidence="7 8" key="1">
    <citation type="submission" date="2016-04" db="EMBL/GenBank/DDBJ databases">
        <title>Genome sequence of Clostridium magnum DSM 2767.</title>
        <authorList>
            <person name="Poehlein A."/>
            <person name="Uhlig R."/>
            <person name="Fischer R."/>
            <person name="Bahl H."/>
            <person name="Daniel R."/>
        </authorList>
    </citation>
    <scope>NUCLEOTIDE SEQUENCE [LARGE SCALE GENOMIC DNA]</scope>
    <source>
        <strain evidence="7 8">DSM 2767</strain>
    </source>
</reference>
<dbReference type="STRING" id="1121326.CLMAG_05080"/>
<dbReference type="EMBL" id="LWAE01000001">
    <property type="protein sequence ID" value="KZL93462.1"/>
    <property type="molecule type" value="Genomic_DNA"/>
</dbReference>
<dbReference type="PANTHER" id="PTHR32196:SF72">
    <property type="entry name" value="RIBOSE IMPORT PERMEASE PROTEIN RBSC"/>
    <property type="match status" value="1"/>
</dbReference>
<keyword evidence="3 6" id="KW-0812">Transmembrane</keyword>
<gene>
    <name evidence="7" type="primary">rbsC_2</name>
    <name evidence="7" type="ORF">CLMAG_05080</name>
</gene>
<dbReference type="CDD" id="cd06579">
    <property type="entry name" value="TM_PBP1_transp_AraH_like"/>
    <property type="match status" value="1"/>
</dbReference>
<feature type="transmembrane region" description="Helical" evidence="6">
    <location>
        <begin position="261"/>
        <end position="290"/>
    </location>
</feature>
<protein>
    <submittedName>
        <fullName evidence="7">Ribose transport system permease protein RbsC</fullName>
    </submittedName>
</protein>
<evidence type="ECO:0000256" key="5">
    <source>
        <dbReference type="ARBA" id="ARBA00023136"/>
    </source>
</evidence>
<keyword evidence="2" id="KW-1003">Cell membrane</keyword>
<feature type="transmembrane region" description="Helical" evidence="6">
    <location>
        <begin position="172"/>
        <end position="193"/>
    </location>
</feature>
<dbReference type="OrthoDB" id="9815820at2"/>
<evidence type="ECO:0000313" key="7">
    <source>
        <dbReference type="EMBL" id="KZL93462.1"/>
    </source>
</evidence>
<dbReference type="InterPro" id="IPR001851">
    <property type="entry name" value="ABC_transp_permease"/>
</dbReference>
<keyword evidence="5 6" id="KW-0472">Membrane</keyword>
<proteinExistence type="predicted"/>
<keyword evidence="4 6" id="KW-1133">Transmembrane helix</keyword>
<dbReference type="AlphaFoldDB" id="A0A161YR95"/>
<dbReference type="PANTHER" id="PTHR32196">
    <property type="entry name" value="ABC TRANSPORTER PERMEASE PROTEIN YPHD-RELATED-RELATED"/>
    <property type="match status" value="1"/>
</dbReference>
<name>A0A161YR95_9CLOT</name>
<dbReference type="Pfam" id="PF02653">
    <property type="entry name" value="BPD_transp_2"/>
    <property type="match status" value="1"/>
</dbReference>
<evidence type="ECO:0000256" key="1">
    <source>
        <dbReference type="ARBA" id="ARBA00004651"/>
    </source>
</evidence>